<evidence type="ECO:0000256" key="1">
    <source>
        <dbReference type="SAM" id="Coils"/>
    </source>
</evidence>
<protein>
    <submittedName>
        <fullName evidence="2">Uncharacterized protein</fullName>
    </submittedName>
</protein>
<evidence type="ECO:0000313" key="3">
    <source>
        <dbReference type="Proteomes" id="UP000299102"/>
    </source>
</evidence>
<accession>A0A4C1WEL8</accession>
<evidence type="ECO:0000313" key="2">
    <source>
        <dbReference type="EMBL" id="GBP49836.1"/>
    </source>
</evidence>
<dbReference type="Proteomes" id="UP000299102">
    <property type="component" value="Unassembled WGS sequence"/>
</dbReference>
<dbReference type="AlphaFoldDB" id="A0A4C1WEL8"/>
<name>A0A4C1WEL8_EUMVA</name>
<organism evidence="2 3">
    <name type="scientific">Eumeta variegata</name>
    <name type="common">Bagworm moth</name>
    <name type="synonym">Eumeta japonica</name>
    <dbReference type="NCBI Taxonomy" id="151549"/>
    <lineage>
        <taxon>Eukaryota</taxon>
        <taxon>Metazoa</taxon>
        <taxon>Ecdysozoa</taxon>
        <taxon>Arthropoda</taxon>
        <taxon>Hexapoda</taxon>
        <taxon>Insecta</taxon>
        <taxon>Pterygota</taxon>
        <taxon>Neoptera</taxon>
        <taxon>Endopterygota</taxon>
        <taxon>Lepidoptera</taxon>
        <taxon>Glossata</taxon>
        <taxon>Ditrysia</taxon>
        <taxon>Tineoidea</taxon>
        <taxon>Psychidae</taxon>
        <taxon>Oiketicinae</taxon>
        <taxon>Eumeta</taxon>
    </lineage>
</organism>
<dbReference type="EMBL" id="BGZK01000553">
    <property type="protein sequence ID" value="GBP49836.1"/>
    <property type="molecule type" value="Genomic_DNA"/>
</dbReference>
<reference evidence="2 3" key="1">
    <citation type="journal article" date="2019" name="Commun. Biol.">
        <title>The bagworm genome reveals a unique fibroin gene that provides high tensile strength.</title>
        <authorList>
            <person name="Kono N."/>
            <person name="Nakamura H."/>
            <person name="Ohtoshi R."/>
            <person name="Tomita M."/>
            <person name="Numata K."/>
            <person name="Arakawa K."/>
        </authorList>
    </citation>
    <scope>NUCLEOTIDE SEQUENCE [LARGE SCALE GENOMIC DNA]</scope>
</reference>
<sequence length="160" mass="17453">MGINPLDSACREHDIAYSKNRKNVHLRNQANRVLASKVMKLVFDRDASPSERAVALGLASAMAAKAKCGVGIKSALTGGVAAILKAVNNAKDAIEQFKEQKRHNEKILWVHSSRKQAAGLTDLPAPTAANPRQYFQDFPQIAISSAVLSSTDLRWFGKVW</sequence>
<comment type="caution">
    <text evidence="2">The sequence shown here is derived from an EMBL/GenBank/DDBJ whole genome shotgun (WGS) entry which is preliminary data.</text>
</comment>
<feature type="coiled-coil region" evidence="1">
    <location>
        <begin position="80"/>
        <end position="107"/>
    </location>
</feature>
<gene>
    <name evidence="2" type="ORF">EVAR_83785_1</name>
</gene>
<keyword evidence="1" id="KW-0175">Coiled coil</keyword>
<proteinExistence type="predicted"/>
<keyword evidence="3" id="KW-1185">Reference proteome</keyword>